<evidence type="ECO:0000313" key="6">
    <source>
        <dbReference type="Proteomes" id="UP000000305"/>
    </source>
</evidence>
<dbReference type="AlphaFoldDB" id="E9G2V2"/>
<dbReference type="PROSITE" id="PS01211">
    <property type="entry name" value="UPF0001"/>
    <property type="match status" value="1"/>
</dbReference>
<comment type="similarity">
    <text evidence="2 3">Belongs to the pyridoxal phosphate-binding protein YggS/PROSC family.</text>
</comment>
<dbReference type="PhylomeDB" id="E9G2V2"/>
<dbReference type="FunCoup" id="E9G2V2">
    <property type="interactions" value="835"/>
</dbReference>
<accession>E9G2V2</accession>
<proteinExistence type="inferred from homology"/>
<dbReference type="SUPFAM" id="SSF51419">
    <property type="entry name" value="PLP-binding barrel"/>
    <property type="match status" value="1"/>
</dbReference>
<dbReference type="HAMAP" id="MF_02087">
    <property type="entry name" value="PLP_homeostasis"/>
    <property type="match status" value="1"/>
</dbReference>
<dbReference type="PANTHER" id="PTHR10146:SF14">
    <property type="entry name" value="PYRIDOXAL PHOSPHATE HOMEOSTASIS PROTEIN"/>
    <property type="match status" value="1"/>
</dbReference>
<dbReference type="HOGENOM" id="CLU_059988_2_1_1"/>
<dbReference type="EMBL" id="GL732530">
    <property type="protein sequence ID" value="EFX86441.1"/>
    <property type="molecule type" value="Genomic_DNA"/>
</dbReference>
<dbReference type="InterPro" id="IPR011078">
    <property type="entry name" value="PyrdxlP_homeostasis"/>
</dbReference>
<dbReference type="OrthoDB" id="10264196at2759"/>
<keyword evidence="1 2" id="KW-0663">Pyridoxal phosphate</keyword>
<evidence type="ECO:0000256" key="2">
    <source>
        <dbReference type="HAMAP-Rule" id="MF_03225"/>
    </source>
</evidence>
<dbReference type="PANTHER" id="PTHR10146">
    <property type="entry name" value="PROLINE SYNTHETASE CO-TRANSCRIBED BACTERIAL HOMOLOG PROTEIN"/>
    <property type="match status" value="1"/>
</dbReference>
<reference evidence="5 6" key="1">
    <citation type="journal article" date="2011" name="Science">
        <title>The ecoresponsive genome of Daphnia pulex.</title>
        <authorList>
            <person name="Colbourne J.K."/>
            <person name="Pfrender M.E."/>
            <person name="Gilbert D."/>
            <person name="Thomas W.K."/>
            <person name="Tucker A."/>
            <person name="Oakley T.H."/>
            <person name="Tokishita S."/>
            <person name="Aerts A."/>
            <person name="Arnold G.J."/>
            <person name="Basu M.K."/>
            <person name="Bauer D.J."/>
            <person name="Caceres C.E."/>
            <person name="Carmel L."/>
            <person name="Casola C."/>
            <person name="Choi J.H."/>
            <person name="Detter J.C."/>
            <person name="Dong Q."/>
            <person name="Dusheyko S."/>
            <person name="Eads B.D."/>
            <person name="Frohlich T."/>
            <person name="Geiler-Samerotte K.A."/>
            <person name="Gerlach D."/>
            <person name="Hatcher P."/>
            <person name="Jogdeo S."/>
            <person name="Krijgsveld J."/>
            <person name="Kriventseva E.V."/>
            <person name="Kultz D."/>
            <person name="Laforsch C."/>
            <person name="Lindquist E."/>
            <person name="Lopez J."/>
            <person name="Manak J.R."/>
            <person name="Muller J."/>
            <person name="Pangilinan J."/>
            <person name="Patwardhan R.P."/>
            <person name="Pitluck S."/>
            <person name="Pritham E.J."/>
            <person name="Rechtsteiner A."/>
            <person name="Rho M."/>
            <person name="Rogozin I.B."/>
            <person name="Sakarya O."/>
            <person name="Salamov A."/>
            <person name="Schaack S."/>
            <person name="Shapiro H."/>
            <person name="Shiga Y."/>
            <person name="Skalitzky C."/>
            <person name="Smith Z."/>
            <person name="Souvorov A."/>
            <person name="Sung W."/>
            <person name="Tang Z."/>
            <person name="Tsuchiya D."/>
            <person name="Tu H."/>
            <person name="Vos H."/>
            <person name="Wang M."/>
            <person name="Wolf Y.I."/>
            <person name="Yamagata H."/>
            <person name="Yamada T."/>
            <person name="Ye Y."/>
            <person name="Shaw J.R."/>
            <person name="Andrews J."/>
            <person name="Crease T.J."/>
            <person name="Tang H."/>
            <person name="Lucas S.M."/>
            <person name="Robertson H.M."/>
            <person name="Bork P."/>
            <person name="Koonin E.V."/>
            <person name="Zdobnov E.M."/>
            <person name="Grigoriev I.V."/>
            <person name="Lynch M."/>
            <person name="Boore J.L."/>
        </authorList>
    </citation>
    <scope>NUCLEOTIDE SEQUENCE [LARGE SCALE GENOMIC DNA]</scope>
</reference>
<name>E9G2V2_DAPPU</name>
<evidence type="ECO:0000313" key="5">
    <source>
        <dbReference type="EMBL" id="EFX86441.1"/>
    </source>
</evidence>
<dbReference type="InterPro" id="IPR001608">
    <property type="entry name" value="Ala_racemase_N"/>
</dbReference>
<sequence length="316" mass="35333">MTTSQYIKENLEFVKAKMMAASLKRVQEAAAFKAPTLVAVSKTKPVDDVIEAYHGGQRHFGENYIPELGGKSTDPKILEECPDIRWHMIGHLQSNKMKKLASVQNLYMVETIDSVKIADALNKSWIKLNKMEKLKVMVQVKTSDEETKSGVEPSEAIKLAKFIIEKCPELEFCGLMTIGASNYDVSLGPNPDFLKMIECHKEITCIPDLPKESLELSMGMSSDYEHAIELGSTNVRVGSLIFGQREYVDASSAVISISLKVSKVLIEGLRFFNFLARSSQSCWVDNLMPSERCSKLCLRWGFSSKSFVVNELISNT</sequence>
<dbReference type="Gene3D" id="3.20.20.10">
    <property type="entry name" value="Alanine racemase"/>
    <property type="match status" value="1"/>
</dbReference>
<dbReference type="OMA" id="PLEWHMI"/>
<dbReference type="GO" id="GO:0042816">
    <property type="term" value="P:vitamin B6 metabolic process"/>
    <property type="evidence" value="ECO:0000318"/>
    <property type="project" value="GO_Central"/>
</dbReference>
<dbReference type="KEGG" id="dpx:DAPPUDRAFT_313114"/>
<dbReference type="FunFam" id="3.20.20.10:FF:000007">
    <property type="entry name" value="Pyridoxal phosphate homeostasis protein"/>
    <property type="match status" value="1"/>
</dbReference>
<dbReference type="eggNOG" id="KOG3157">
    <property type="taxonomic scope" value="Eukaryota"/>
</dbReference>
<organism evidence="5 6">
    <name type="scientific">Daphnia pulex</name>
    <name type="common">Water flea</name>
    <dbReference type="NCBI Taxonomy" id="6669"/>
    <lineage>
        <taxon>Eukaryota</taxon>
        <taxon>Metazoa</taxon>
        <taxon>Ecdysozoa</taxon>
        <taxon>Arthropoda</taxon>
        <taxon>Crustacea</taxon>
        <taxon>Branchiopoda</taxon>
        <taxon>Diplostraca</taxon>
        <taxon>Cladocera</taxon>
        <taxon>Anomopoda</taxon>
        <taxon>Daphniidae</taxon>
        <taxon>Daphnia</taxon>
    </lineage>
</organism>
<feature type="modified residue" description="N6-(pyridoxal phosphate)lysine" evidence="2">
    <location>
        <position position="42"/>
    </location>
</feature>
<evidence type="ECO:0000256" key="1">
    <source>
        <dbReference type="ARBA" id="ARBA00022898"/>
    </source>
</evidence>
<feature type="domain" description="Alanine racemase N-terminal" evidence="4">
    <location>
        <begin position="19"/>
        <end position="245"/>
    </location>
</feature>
<dbReference type="CDD" id="cd06822">
    <property type="entry name" value="PLPDE_III_YBL036c_euk"/>
    <property type="match status" value="1"/>
</dbReference>
<comment type="function">
    <text evidence="2">Pyridoxal 5'-phosphate (PLP)-binding protein, which may be involved in intracellular homeostatic regulation of pyridoxal 5'-phosphate (PLP), the active form of vitamin B6.</text>
</comment>
<dbReference type="Proteomes" id="UP000000305">
    <property type="component" value="Unassembled WGS sequence"/>
</dbReference>
<dbReference type="GO" id="GO:0005737">
    <property type="term" value="C:cytoplasm"/>
    <property type="evidence" value="ECO:0000318"/>
    <property type="project" value="GO_Central"/>
</dbReference>
<evidence type="ECO:0000259" key="4">
    <source>
        <dbReference type="Pfam" id="PF01168"/>
    </source>
</evidence>
<dbReference type="GO" id="GO:0030170">
    <property type="term" value="F:pyridoxal phosphate binding"/>
    <property type="evidence" value="ECO:0000318"/>
    <property type="project" value="GO_Central"/>
</dbReference>
<dbReference type="NCBIfam" id="TIGR00044">
    <property type="entry name" value="YggS family pyridoxal phosphate-dependent enzyme"/>
    <property type="match status" value="1"/>
</dbReference>
<gene>
    <name evidence="5" type="ORF">DAPPUDRAFT_313114</name>
</gene>
<dbReference type="STRING" id="6669.E9G2V2"/>
<protein>
    <recommendedName>
        <fullName evidence="2">Pyridoxal phosphate homeostasis protein</fullName>
        <shortName evidence="2">PLP homeostasis protein</shortName>
    </recommendedName>
</protein>
<dbReference type="InParanoid" id="E9G2V2"/>
<evidence type="ECO:0000256" key="3">
    <source>
        <dbReference type="RuleBase" id="RU004514"/>
    </source>
</evidence>
<dbReference type="InterPro" id="IPR029066">
    <property type="entry name" value="PLP-binding_barrel"/>
</dbReference>
<keyword evidence="6" id="KW-1185">Reference proteome</keyword>
<dbReference type="Pfam" id="PF01168">
    <property type="entry name" value="Ala_racemase_N"/>
    <property type="match status" value="1"/>
</dbReference>